<dbReference type="NCBIfam" id="TIGR00112">
    <property type="entry name" value="proC"/>
    <property type="match status" value="1"/>
</dbReference>
<dbReference type="GO" id="GO:0004735">
    <property type="term" value="F:pyrroline-5-carboxylate reductase activity"/>
    <property type="evidence" value="ECO:0007669"/>
    <property type="project" value="UniProtKB-UniRule"/>
</dbReference>
<dbReference type="OrthoDB" id="9805754at2"/>
<dbReference type="InterPro" id="IPR008927">
    <property type="entry name" value="6-PGluconate_DH-like_C_sf"/>
</dbReference>
<evidence type="ECO:0000313" key="13">
    <source>
        <dbReference type="Proteomes" id="UP000029409"/>
    </source>
</evidence>
<name>A0A089HQX1_PAEDU</name>
<dbReference type="AlphaFoldDB" id="A0A089HQX1"/>
<feature type="domain" description="Pyrroline-5-carboxylate reductase catalytic N-terminal" evidence="10">
    <location>
        <begin position="13"/>
        <end position="112"/>
    </location>
</feature>
<dbReference type="GO" id="GO:0055129">
    <property type="term" value="P:L-proline biosynthetic process"/>
    <property type="evidence" value="ECO:0007669"/>
    <property type="project" value="UniProtKB-UniRule"/>
</dbReference>
<feature type="domain" description="Pyrroline-5-carboxylate reductase dimerisation" evidence="11">
    <location>
        <begin position="175"/>
        <end position="279"/>
    </location>
</feature>
<evidence type="ECO:0000256" key="5">
    <source>
        <dbReference type="ARBA" id="ARBA00058118"/>
    </source>
</evidence>
<dbReference type="SUPFAM" id="SSF48179">
    <property type="entry name" value="6-phosphogluconate dehydrogenase C-terminal domain-like"/>
    <property type="match status" value="1"/>
</dbReference>
<evidence type="ECO:0000313" key="12">
    <source>
        <dbReference type="EMBL" id="AIQ13462.1"/>
    </source>
</evidence>
<comment type="pathway">
    <text evidence="6 9">Amino-acid biosynthesis; L-proline biosynthesis; L-proline from L-glutamate 5-semialdehyde: step 1/1.</text>
</comment>
<evidence type="ECO:0000256" key="1">
    <source>
        <dbReference type="ARBA" id="ARBA00005525"/>
    </source>
</evidence>
<dbReference type="KEGG" id="pdu:PDUR_17220"/>
<comment type="subcellular location">
    <subcellularLocation>
        <location evidence="6">Cytoplasm</location>
    </subcellularLocation>
</comment>
<reference evidence="12 13" key="1">
    <citation type="submission" date="2014-08" db="EMBL/GenBank/DDBJ databases">
        <title>Comparative genomics of the Paenibacillus odorifer group.</title>
        <authorList>
            <person name="den Bakker H.C."/>
            <person name="Tsai Y.-C."/>
            <person name="Martin N."/>
            <person name="Korlach J."/>
            <person name="Wiedmann M."/>
        </authorList>
    </citation>
    <scope>NUCLEOTIDE SEQUENCE [LARGE SCALE GENOMIC DNA]</scope>
    <source>
        <strain evidence="12 13">DSM 1735</strain>
    </source>
</reference>
<comment type="catalytic activity">
    <reaction evidence="6">
        <text>L-proline + NAD(+) = (S)-1-pyrroline-5-carboxylate + NADH + 2 H(+)</text>
        <dbReference type="Rhea" id="RHEA:14105"/>
        <dbReference type="ChEBI" id="CHEBI:15378"/>
        <dbReference type="ChEBI" id="CHEBI:17388"/>
        <dbReference type="ChEBI" id="CHEBI:57540"/>
        <dbReference type="ChEBI" id="CHEBI:57945"/>
        <dbReference type="ChEBI" id="CHEBI:60039"/>
        <dbReference type="EC" id="1.5.1.2"/>
    </reaction>
</comment>
<evidence type="ECO:0000256" key="2">
    <source>
        <dbReference type="ARBA" id="ARBA00022650"/>
    </source>
</evidence>
<dbReference type="eggNOG" id="COG0345">
    <property type="taxonomic scope" value="Bacteria"/>
</dbReference>
<dbReference type="HAMAP" id="MF_01925">
    <property type="entry name" value="P5C_reductase"/>
    <property type="match status" value="1"/>
</dbReference>
<comment type="similarity">
    <text evidence="1 6 9">Belongs to the pyrroline-5-carboxylate reductase family.</text>
</comment>
<dbReference type="UniPathway" id="UPA00098">
    <property type="reaction ID" value="UER00361"/>
</dbReference>
<evidence type="ECO:0000256" key="3">
    <source>
        <dbReference type="ARBA" id="ARBA00022857"/>
    </source>
</evidence>
<accession>A0A089HQX1</accession>
<keyword evidence="4 6" id="KW-0560">Oxidoreductase</keyword>
<evidence type="ECO:0000256" key="7">
    <source>
        <dbReference type="NCBIfam" id="TIGR00112"/>
    </source>
</evidence>
<dbReference type="SUPFAM" id="SSF51735">
    <property type="entry name" value="NAD(P)-binding Rossmann-fold domains"/>
    <property type="match status" value="1"/>
</dbReference>
<feature type="binding site" evidence="8">
    <location>
        <begin position="83"/>
        <end position="86"/>
    </location>
    <ligand>
        <name>NADP(+)</name>
        <dbReference type="ChEBI" id="CHEBI:58349"/>
    </ligand>
</feature>
<dbReference type="InterPro" id="IPR029036">
    <property type="entry name" value="P5CR_dimer"/>
</dbReference>
<keyword evidence="13" id="KW-1185">Reference proteome</keyword>
<dbReference type="Proteomes" id="UP000029409">
    <property type="component" value="Chromosome"/>
</dbReference>
<dbReference type="InterPro" id="IPR036291">
    <property type="entry name" value="NAD(P)-bd_dom_sf"/>
</dbReference>
<dbReference type="Gene3D" id="1.10.3730.10">
    <property type="entry name" value="ProC C-terminal domain-like"/>
    <property type="match status" value="1"/>
</dbReference>
<dbReference type="PROSITE" id="PS00521">
    <property type="entry name" value="P5CR"/>
    <property type="match status" value="1"/>
</dbReference>
<evidence type="ECO:0000259" key="11">
    <source>
        <dbReference type="Pfam" id="PF14748"/>
    </source>
</evidence>
<dbReference type="Gene3D" id="3.40.50.720">
    <property type="entry name" value="NAD(P)-binding Rossmann-like Domain"/>
    <property type="match status" value="1"/>
</dbReference>
<evidence type="ECO:0000259" key="10">
    <source>
        <dbReference type="Pfam" id="PF03807"/>
    </source>
</evidence>
<dbReference type="PANTHER" id="PTHR11645:SF49">
    <property type="entry name" value="PYRROLINE-5-CARBOXYLATE REDUCTASE 1"/>
    <property type="match status" value="1"/>
</dbReference>
<comment type="function">
    <text evidence="5 6">Catalyzes the reduction of 1-pyrroline-5-carboxylate (PCA) to L-proline.</text>
</comment>
<dbReference type="Pfam" id="PF14748">
    <property type="entry name" value="P5CR_dimer"/>
    <property type="match status" value="1"/>
</dbReference>
<gene>
    <name evidence="6" type="primary">proC</name>
    <name evidence="12" type="ORF">PDUR_17220</name>
</gene>
<keyword evidence="2 6" id="KW-0641">Proline biosynthesis</keyword>
<dbReference type="RefSeq" id="WP_042207262.1">
    <property type="nucleotide sequence ID" value="NZ_CP009288.1"/>
</dbReference>
<dbReference type="FunFam" id="1.10.3730.10:FF:000001">
    <property type="entry name" value="Pyrroline-5-carboxylate reductase"/>
    <property type="match status" value="1"/>
</dbReference>
<organism evidence="12 13">
    <name type="scientific">Paenibacillus durus</name>
    <name type="common">Paenibacillus azotofixans</name>
    <dbReference type="NCBI Taxonomy" id="44251"/>
    <lineage>
        <taxon>Bacteria</taxon>
        <taxon>Bacillati</taxon>
        <taxon>Bacillota</taxon>
        <taxon>Bacilli</taxon>
        <taxon>Bacillales</taxon>
        <taxon>Paenibacillaceae</taxon>
        <taxon>Paenibacillus</taxon>
    </lineage>
</organism>
<keyword evidence="3 6" id="KW-0521">NADP</keyword>
<dbReference type="InterPro" id="IPR028939">
    <property type="entry name" value="P5C_Rdtase_cat_N"/>
</dbReference>
<dbReference type="PANTHER" id="PTHR11645">
    <property type="entry name" value="PYRROLINE-5-CARBOXYLATE REDUCTASE"/>
    <property type="match status" value="1"/>
</dbReference>
<dbReference type="PIRSF" id="PIRSF000193">
    <property type="entry name" value="Pyrrol-5-carb_rd"/>
    <property type="match status" value="1"/>
</dbReference>
<evidence type="ECO:0000256" key="9">
    <source>
        <dbReference type="RuleBase" id="RU003903"/>
    </source>
</evidence>
<keyword evidence="6 9" id="KW-0028">Amino-acid biosynthesis</keyword>
<evidence type="ECO:0000256" key="4">
    <source>
        <dbReference type="ARBA" id="ARBA00023002"/>
    </source>
</evidence>
<dbReference type="InterPro" id="IPR000304">
    <property type="entry name" value="Pyrroline-COOH_reductase"/>
</dbReference>
<dbReference type="EMBL" id="CP009288">
    <property type="protein sequence ID" value="AIQ13462.1"/>
    <property type="molecule type" value="Genomic_DNA"/>
</dbReference>
<protein>
    <recommendedName>
        <fullName evidence="6 7">Pyrroline-5-carboxylate reductase</fullName>
        <shortName evidence="6">P5C reductase</shortName>
        <shortName evidence="6">P5CR</shortName>
        <ecNumber evidence="6 7">1.5.1.2</ecNumber>
    </recommendedName>
    <alternativeName>
        <fullName evidence="6">PCA reductase</fullName>
    </alternativeName>
</protein>
<dbReference type="GO" id="GO:0005737">
    <property type="term" value="C:cytoplasm"/>
    <property type="evidence" value="ECO:0007669"/>
    <property type="project" value="UniProtKB-SubCell"/>
</dbReference>
<comment type="catalytic activity">
    <reaction evidence="6 9">
        <text>L-proline + NADP(+) = (S)-1-pyrroline-5-carboxylate + NADPH + 2 H(+)</text>
        <dbReference type="Rhea" id="RHEA:14109"/>
        <dbReference type="ChEBI" id="CHEBI:15378"/>
        <dbReference type="ChEBI" id="CHEBI:17388"/>
        <dbReference type="ChEBI" id="CHEBI:57783"/>
        <dbReference type="ChEBI" id="CHEBI:58349"/>
        <dbReference type="ChEBI" id="CHEBI:60039"/>
        <dbReference type="EC" id="1.5.1.2"/>
    </reaction>
</comment>
<dbReference type="InterPro" id="IPR053790">
    <property type="entry name" value="P5CR-like_CS"/>
</dbReference>
<proteinExistence type="inferred from homology"/>
<dbReference type="EC" id="1.5.1.2" evidence="6 7"/>
<dbReference type="STRING" id="44251.PDUR_17220"/>
<evidence type="ECO:0000256" key="8">
    <source>
        <dbReference type="PIRSR" id="PIRSR000193-1"/>
    </source>
</evidence>
<dbReference type="Pfam" id="PF03807">
    <property type="entry name" value="F420_oxidored"/>
    <property type="match status" value="1"/>
</dbReference>
<sequence length="294" mass="31375">MCQQTAKPLINHKVVFHGAGSMAEAIVRGLIARSVIYADNVVMLNRSSSERLAELRSRYGVNGTNDPEHKDEYLRTSPVIVLAMKPKDAAAAIRDLAPLLTDGQLIVSVIAGLSIRTIQGLLGKKQPVVRTMPNTSSSIGLGATGIAFSKEVSEEQRKLALNIFEAVGLTAVIDEERMETLTGISGSGPAYIYYMMEAMIAAGIRGGLSKEQSAELTVQTVLGAARMVQQTGEEPAALRKKVTSPGGSTQAALEVLDKGDFFETVIAAVSRCAERSREMGAALEAELTPNDEKE</sequence>
<evidence type="ECO:0000256" key="6">
    <source>
        <dbReference type="HAMAP-Rule" id="MF_01925"/>
    </source>
</evidence>
<keyword evidence="6" id="KW-0963">Cytoplasm</keyword>